<evidence type="ECO:0000256" key="1">
    <source>
        <dbReference type="ARBA" id="ARBA00004651"/>
    </source>
</evidence>
<dbReference type="RefSeq" id="WP_349232421.1">
    <property type="nucleotide sequence ID" value="NZ_JBBMFK010000029.1"/>
</dbReference>
<feature type="transmembrane region" description="Helical" evidence="10">
    <location>
        <begin position="195"/>
        <end position="215"/>
    </location>
</feature>
<keyword evidence="7 10" id="KW-1133">Transmembrane helix</keyword>
<feature type="transmembrane region" description="Helical" evidence="10">
    <location>
        <begin position="400"/>
        <end position="418"/>
    </location>
</feature>
<dbReference type="EMBL" id="JBBMFK010000029">
    <property type="protein sequence ID" value="MEQ2444668.1"/>
    <property type="molecule type" value="Genomic_DNA"/>
</dbReference>
<keyword evidence="12" id="KW-1185">Reference proteome</keyword>
<sequence>MQAETNPLGYAPVGKLLGTFAVPSIISMVVSTLYNIVDQIFIGRGVGYLGNGATNVILPLTVIALALGLMIGDGATAYFSLCLGQGEKENAARGVGNAITLTAAVGVLLTVLSLIFLKPLCVLFGATDAIMQYSLEYGFIIVLGFPFYMFSMGFNSILRADGSPVFAMIATLSGAILNTILDPIFIFVFQMGVTGAAIATVLGQVVSCGITLVYLRRFRSITLKKDCFKPRRGLCKRMCSLGISSFCMQLAATIVITVMNNVLVKYGAASQYGSEIPMTTLGITMKVNQIITGIVIGIAVGSQPIIGYNCGAGKLDRAKKTYFLAAGCSTLVMAVGTVVFQLFPEQIIGIFGSESALYQEFAVKSLKIFLLLILLNGFQLCTGIFFQAMGKSVQATLISLSRQVIFLLPALLILPAFLGVEGALWAGPVGDACAFVLALAFSLAELRSIHRKETLCAAPESREKPVSIPT</sequence>
<name>A0ABV1EBG4_9FIRM</name>
<evidence type="ECO:0000313" key="12">
    <source>
        <dbReference type="Proteomes" id="UP001464378"/>
    </source>
</evidence>
<evidence type="ECO:0000256" key="4">
    <source>
        <dbReference type="ARBA" id="ARBA00022448"/>
    </source>
</evidence>
<feature type="transmembrane region" description="Helical" evidence="10">
    <location>
        <begin position="57"/>
        <end position="83"/>
    </location>
</feature>
<evidence type="ECO:0000256" key="2">
    <source>
        <dbReference type="ARBA" id="ARBA00008417"/>
    </source>
</evidence>
<evidence type="ECO:0000256" key="9">
    <source>
        <dbReference type="ARBA" id="ARBA00023251"/>
    </source>
</evidence>
<feature type="transmembrane region" description="Helical" evidence="10">
    <location>
        <begin position="165"/>
        <end position="189"/>
    </location>
</feature>
<keyword evidence="6 10" id="KW-0812">Transmembrane</keyword>
<feature type="transmembrane region" description="Helical" evidence="10">
    <location>
        <begin position="368"/>
        <end position="388"/>
    </location>
</feature>
<evidence type="ECO:0000256" key="10">
    <source>
        <dbReference type="SAM" id="Phobius"/>
    </source>
</evidence>
<evidence type="ECO:0000256" key="3">
    <source>
        <dbReference type="ARBA" id="ARBA00022106"/>
    </source>
</evidence>
<feature type="transmembrane region" description="Helical" evidence="10">
    <location>
        <begin position="238"/>
        <end position="259"/>
    </location>
</feature>
<feature type="transmembrane region" description="Helical" evidence="10">
    <location>
        <begin position="137"/>
        <end position="158"/>
    </location>
</feature>
<dbReference type="InterPro" id="IPR048279">
    <property type="entry name" value="MdtK-like"/>
</dbReference>
<feature type="transmembrane region" description="Helical" evidence="10">
    <location>
        <begin position="16"/>
        <end position="37"/>
    </location>
</feature>
<dbReference type="InterPro" id="IPR051327">
    <property type="entry name" value="MATE_MepA_subfamily"/>
</dbReference>
<dbReference type="PANTHER" id="PTHR43823">
    <property type="entry name" value="SPORULATION PROTEIN YKVU"/>
    <property type="match status" value="1"/>
</dbReference>
<keyword evidence="9" id="KW-0046">Antibiotic resistance</keyword>
<keyword evidence="5" id="KW-1003">Cell membrane</keyword>
<proteinExistence type="inferred from homology"/>
<gene>
    <name evidence="11" type="ORF">WMO64_14495</name>
</gene>
<comment type="similarity">
    <text evidence="2">Belongs to the multi antimicrobial extrusion (MATE) (TC 2.A.66.1) family. MepA subfamily.</text>
</comment>
<keyword evidence="4" id="KW-0813">Transport</keyword>
<comment type="subcellular location">
    <subcellularLocation>
        <location evidence="1">Cell membrane</location>
        <topology evidence="1">Multi-pass membrane protein</topology>
    </subcellularLocation>
</comment>
<dbReference type="PIRSF" id="PIRSF006603">
    <property type="entry name" value="DinF"/>
    <property type="match status" value="1"/>
</dbReference>
<organism evidence="11 12">
    <name type="scientific">Pseudoflavonifractor intestinihominis</name>
    <dbReference type="NCBI Taxonomy" id="3133171"/>
    <lineage>
        <taxon>Bacteria</taxon>
        <taxon>Bacillati</taxon>
        <taxon>Bacillota</taxon>
        <taxon>Clostridia</taxon>
        <taxon>Eubacteriales</taxon>
        <taxon>Oscillospiraceae</taxon>
        <taxon>Pseudoflavonifractor</taxon>
    </lineage>
</organism>
<feature type="transmembrane region" description="Helical" evidence="10">
    <location>
        <begin position="322"/>
        <end position="343"/>
    </location>
</feature>
<evidence type="ECO:0000256" key="6">
    <source>
        <dbReference type="ARBA" id="ARBA00022692"/>
    </source>
</evidence>
<dbReference type="InterPro" id="IPR045070">
    <property type="entry name" value="MATE_MepA-like"/>
</dbReference>
<evidence type="ECO:0000256" key="8">
    <source>
        <dbReference type="ARBA" id="ARBA00023136"/>
    </source>
</evidence>
<dbReference type="CDD" id="cd13143">
    <property type="entry name" value="MATE_MepA_like"/>
    <property type="match status" value="1"/>
</dbReference>
<keyword evidence="8 10" id="KW-0472">Membrane</keyword>
<dbReference type="Pfam" id="PF01554">
    <property type="entry name" value="MatE"/>
    <property type="match status" value="2"/>
</dbReference>
<dbReference type="NCBIfam" id="TIGR00797">
    <property type="entry name" value="matE"/>
    <property type="match status" value="1"/>
</dbReference>
<evidence type="ECO:0000256" key="5">
    <source>
        <dbReference type="ARBA" id="ARBA00022475"/>
    </source>
</evidence>
<dbReference type="InterPro" id="IPR002528">
    <property type="entry name" value="MATE_fam"/>
</dbReference>
<dbReference type="Proteomes" id="UP001464378">
    <property type="component" value="Unassembled WGS sequence"/>
</dbReference>
<feature type="transmembrane region" description="Helical" evidence="10">
    <location>
        <begin position="424"/>
        <end position="444"/>
    </location>
</feature>
<feature type="transmembrane region" description="Helical" evidence="10">
    <location>
        <begin position="95"/>
        <end position="117"/>
    </location>
</feature>
<reference evidence="11 12" key="1">
    <citation type="submission" date="2024-03" db="EMBL/GenBank/DDBJ databases">
        <title>Human intestinal bacterial collection.</title>
        <authorList>
            <person name="Pauvert C."/>
            <person name="Hitch T.C.A."/>
            <person name="Clavel T."/>
        </authorList>
    </citation>
    <scope>NUCLEOTIDE SEQUENCE [LARGE SCALE GENOMIC DNA]</scope>
    <source>
        <strain evidence="11 12">CLA-AP-H29</strain>
    </source>
</reference>
<dbReference type="PANTHER" id="PTHR43823:SF3">
    <property type="entry name" value="MULTIDRUG EXPORT PROTEIN MEPA"/>
    <property type="match status" value="1"/>
</dbReference>
<comment type="caution">
    <text evidence="11">The sequence shown here is derived from an EMBL/GenBank/DDBJ whole genome shotgun (WGS) entry which is preliminary data.</text>
</comment>
<accession>A0ABV1EBG4</accession>
<protein>
    <recommendedName>
        <fullName evidence="3">Multidrug export protein MepA</fullName>
    </recommendedName>
</protein>
<evidence type="ECO:0000313" key="11">
    <source>
        <dbReference type="EMBL" id="MEQ2444668.1"/>
    </source>
</evidence>
<evidence type="ECO:0000256" key="7">
    <source>
        <dbReference type="ARBA" id="ARBA00022989"/>
    </source>
</evidence>